<accession>A0A917P3D6</accession>
<feature type="region of interest" description="Disordered" evidence="1">
    <location>
        <begin position="25"/>
        <end position="82"/>
    </location>
</feature>
<reference evidence="2" key="1">
    <citation type="journal article" date="2014" name="Int. J. Syst. Evol. Microbiol.">
        <title>Complete genome sequence of Corynebacterium casei LMG S-19264T (=DSM 44701T), isolated from a smear-ripened cheese.</title>
        <authorList>
            <consortium name="US DOE Joint Genome Institute (JGI-PGF)"/>
            <person name="Walter F."/>
            <person name="Albersmeier A."/>
            <person name="Kalinowski J."/>
            <person name="Ruckert C."/>
        </authorList>
    </citation>
    <scope>NUCLEOTIDE SEQUENCE</scope>
    <source>
        <strain evidence="2">JCM 3086</strain>
    </source>
</reference>
<dbReference type="EMBL" id="BMQA01000057">
    <property type="protein sequence ID" value="GGJ58628.1"/>
    <property type="molecule type" value="Genomic_DNA"/>
</dbReference>
<name>A0A917P3D6_9ACTN</name>
<evidence type="ECO:0000313" key="2">
    <source>
        <dbReference type="EMBL" id="GGJ58628.1"/>
    </source>
</evidence>
<feature type="compositionally biased region" description="Acidic residues" evidence="1">
    <location>
        <begin position="72"/>
        <end position="81"/>
    </location>
</feature>
<evidence type="ECO:0000313" key="3">
    <source>
        <dbReference type="Proteomes" id="UP000657574"/>
    </source>
</evidence>
<feature type="compositionally biased region" description="Low complexity" evidence="1">
    <location>
        <begin position="25"/>
        <end position="34"/>
    </location>
</feature>
<reference evidence="2" key="2">
    <citation type="submission" date="2020-09" db="EMBL/GenBank/DDBJ databases">
        <authorList>
            <person name="Sun Q."/>
            <person name="Ohkuma M."/>
        </authorList>
    </citation>
    <scope>NUCLEOTIDE SEQUENCE</scope>
    <source>
        <strain evidence="2">JCM 3086</strain>
    </source>
</reference>
<organism evidence="2 3">
    <name type="scientific">Streptomyces brasiliensis</name>
    <dbReference type="NCBI Taxonomy" id="1954"/>
    <lineage>
        <taxon>Bacteria</taxon>
        <taxon>Bacillati</taxon>
        <taxon>Actinomycetota</taxon>
        <taxon>Actinomycetes</taxon>
        <taxon>Kitasatosporales</taxon>
        <taxon>Streptomycetaceae</taxon>
        <taxon>Streptomyces</taxon>
    </lineage>
</organism>
<gene>
    <name evidence="2" type="ORF">GCM10010121_081620</name>
</gene>
<proteinExistence type="predicted"/>
<dbReference type="Proteomes" id="UP000657574">
    <property type="component" value="Unassembled WGS sequence"/>
</dbReference>
<dbReference type="AlphaFoldDB" id="A0A917P3D6"/>
<evidence type="ECO:0000256" key="1">
    <source>
        <dbReference type="SAM" id="MobiDB-lite"/>
    </source>
</evidence>
<sequence length="117" mass="12526">MPRPHRSLEQTLPAHMLAIIDAASCAPATSSPSSEAPPRPSSALRGGVRRTGRISTRFPRPVPGRGQRLPAEDGEDLEDMGIDPARYTAYDEMRANYGERAMNLVEALAGCAPQEGA</sequence>
<keyword evidence="3" id="KW-1185">Reference proteome</keyword>
<protein>
    <submittedName>
        <fullName evidence="2">Uncharacterized protein</fullName>
    </submittedName>
</protein>
<comment type="caution">
    <text evidence="2">The sequence shown here is derived from an EMBL/GenBank/DDBJ whole genome shotgun (WGS) entry which is preliminary data.</text>
</comment>